<dbReference type="EMBL" id="JAEMNX010000019">
    <property type="protein sequence ID" value="MBJ7538955.1"/>
    <property type="molecule type" value="Genomic_DNA"/>
</dbReference>
<keyword evidence="2" id="KW-0238">DNA-binding</keyword>
<name>A0A934JX91_9GAMM</name>
<dbReference type="GO" id="GO:0043565">
    <property type="term" value="F:sequence-specific DNA binding"/>
    <property type="evidence" value="ECO:0007669"/>
    <property type="project" value="InterPro"/>
</dbReference>
<evidence type="ECO:0000313" key="5">
    <source>
        <dbReference type="EMBL" id="MBJ7538955.1"/>
    </source>
</evidence>
<dbReference type="SMART" id="SM00342">
    <property type="entry name" value="HTH_ARAC"/>
    <property type="match status" value="1"/>
</dbReference>
<accession>A0A934JX91</accession>
<feature type="domain" description="HTH araC/xylS-type" evidence="4">
    <location>
        <begin position="210"/>
        <end position="307"/>
    </location>
</feature>
<proteinExistence type="predicted"/>
<evidence type="ECO:0000256" key="3">
    <source>
        <dbReference type="ARBA" id="ARBA00023163"/>
    </source>
</evidence>
<dbReference type="InterPro" id="IPR018060">
    <property type="entry name" value="HTH_AraC"/>
</dbReference>
<dbReference type="Pfam" id="PF12833">
    <property type="entry name" value="HTH_18"/>
    <property type="match status" value="1"/>
</dbReference>
<sequence length="312" mass="35317">MNVPTPTSPRSKRRLSDDANYTIDPSFDKFQCRSEQVSDFLLIRRMNCRLEENLCGYVEGTGVTCMSIFINAHGSLEFDSQHRLAIEPNTIMITQGSFCAFELRMGTQLNLLEFLFDTRVLLQQGFDLFKAESDVFAGRISKDNSISVSKTLSPHSIELVNSIIQCKTEDITGKLRLQAKALELLSENMRSNNTPKKARIIESIDQSKITKATEIIEQSYNEPLTIKALSKAVGLNEKKLKDGFREILGTTVHNYIENVRLHTARNLLEEGKKITETALEVGYASPSHFAKRFQKNFGQTPKSWQMTMDAIH</sequence>
<dbReference type="PRINTS" id="PR00032">
    <property type="entry name" value="HTHARAC"/>
</dbReference>
<dbReference type="InterPro" id="IPR020449">
    <property type="entry name" value="Tscrpt_reg_AraC-type_HTH"/>
</dbReference>
<dbReference type="AlphaFoldDB" id="A0A934JX91"/>
<dbReference type="GO" id="GO:0003700">
    <property type="term" value="F:DNA-binding transcription factor activity"/>
    <property type="evidence" value="ECO:0007669"/>
    <property type="project" value="InterPro"/>
</dbReference>
<evidence type="ECO:0000256" key="2">
    <source>
        <dbReference type="ARBA" id="ARBA00023125"/>
    </source>
</evidence>
<dbReference type="InterPro" id="IPR053142">
    <property type="entry name" value="PchR_regulatory_protein"/>
</dbReference>
<reference evidence="5" key="1">
    <citation type="submission" date="2020-12" db="EMBL/GenBank/DDBJ databases">
        <title>Marinomonas arctica sp. nov., a psychrotolerant bacterium isolated from the Arctic.</title>
        <authorList>
            <person name="Zhang Y."/>
        </authorList>
    </citation>
    <scope>NUCLEOTIDE SEQUENCE</scope>
    <source>
        <strain evidence="5">C1424</strain>
    </source>
</reference>
<protein>
    <submittedName>
        <fullName evidence="5">Helix-turn-helix transcriptional regulator</fullName>
    </submittedName>
</protein>
<keyword evidence="3" id="KW-0804">Transcription</keyword>
<dbReference type="SUPFAM" id="SSF46689">
    <property type="entry name" value="Homeodomain-like"/>
    <property type="match status" value="2"/>
</dbReference>
<dbReference type="Proteomes" id="UP000628710">
    <property type="component" value="Unassembled WGS sequence"/>
</dbReference>
<evidence type="ECO:0000313" key="6">
    <source>
        <dbReference type="Proteomes" id="UP000628710"/>
    </source>
</evidence>
<evidence type="ECO:0000256" key="1">
    <source>
        <dbReference type="ARBA" id="ARBA00023015"/>
    </source>
</evidence>
<keyword evidence="1" id="KW-0805">Transcription regulation</keyword>
<dbReference type="RefSeq" id="WP_199469360.1">
    <property type="nucleotide sequence ID" value="NZ_JAEMNX010000019.1"/>
</dbReference>
<dbReference type="PANTHER" id="PTHR47893:SF1">
    <property type="entry name" value="REGULATORY PROTEIN PCHR"/>
    <property type="match status" value="1"/>
</dbReference>
<dbReference type="PANTHER" id="PTHR47893">
    <property type="entry name" value="REGULATORY PROTEIN PCHR"/>
    <property type="match status" value="1"/>
</dbReference>
<gene>
    <name evidence="5" type="ORF">I8J31_14840</name>
</gene>
<dbReference type="PROSITE" id="PS01124">
    <property type="entry name" value="HTH_ARAC_FAMILY_2"/>
    <property type="match status" value="1"/>
</dbReference>
<evidence type="ECO:0000259" key="4">
    <source>
        <dbReference type="PROSITE" id="PS01124"/>
    </source>
</evidence>
<organism evidence="5 6">
    <name type="scientific">Marinomonas transparens</name>
    <dbReference type="NCBI Taxonomy" id="2795388"/>
    <lineage>
        <taxon>Bacteria</taxon>
        <taxon>Pseudomonadati</taxon>
        <taxon>Pseudomonadota</taxon>
        <taxon>Gammaproteobacteria</taxon>
        <taxon>Oceanospirillales</taxon>
        <taxon>Oceanospirillaceae</taxon>
        <taxon>Marinomonas</taxon>
    </lineage>
</organism>
<keyword evidence="6" id="KW-1185">Reference proteome</keyword>
<dbReference type="Gene3D" id="1.10.10.60">
    <property type="entry name" value="Homeodomain-like"/>
    <property type="match status" value="1"/>
</dbReference>
<comment type="caution">
    <text evidence="5">The sequence shown here is derived from an EMBL/GenBank/DDBJ whole genome shotgun (WGS) entry which is preliminary data.</text>
</comment>
<dbReference type="InterPro" id="IPR009057">
    <property type="entry name" value="Homeodomain-like_sf"/>
</dbReference>
<dbReference type="InterPro" id="IPR018062">
    <property type="entry name" value="HTH_AraC-typ_CS"/>
</dbReference>
<dbReference type="PROSITE" id="PS00041">
    <property type="entry name" value="HTH_ARAC_FAMILY_1"/>
    <property type="match status" value="1"/>
</dbReference>